<evidence type="ECO:0000256" key="4">
    <source>
        <dbReference type="ARBA" id="ARBA00023242"/>
    </source>
</evidence>
<keyword evidence="2 5" id="KW-0853">WD repeat</keyword>
<dbReference type="GO" id="GO:0006357">
    <property type="term" value="P:regulation of transcription by RNA polymerase II"/>
    <property type="evidence" value="ECO:0007669"/>
    <property type="project" value="TreeGrafter"/>
</dbReference>
<keyword evidence="8" id="KW-1185">Reference proteome</keyword>
<protein>
    <submittedName>
        <fullName evidence="7">Sif2 protein</fullName>
    </submittedName>
</protein>
<dbReference type="PANTHER" id="PTHR22846">
    <property type="entry name" value="WD40 REPEAT PROTEIN"/>
    <property type="match status" value="1"/>
</dbReference>
<feature type="repeat" description="WD" evidence="5">
    <location>
        <begin position="408"/>
        <end position="448"/>
    </location>
</feature>
<dbReference type="PROSITE" id="PS50294">
    <property type="entry name" value="WD_REPEATS_REGION"/>
    <property type="match status" value="4"/>
</dbReference>
<evidence type="ECO:0000313" key="8">
    <source>
        <dbReference type="Proteomes" id="UP001377567"/>
    </source>
</evidence>
<feature type="domain" description="Anaphase-promoting complex subunit 4-like WD40" evidence="6">
    <location>
        <begin position="236"/>
        <end position="289"/>
    </location>
</feature>
<evidence type="ECO:0000259" key="6">
    <source>
        <dbReference type="Pfam" id="PF12894"/>
    </source>
</evidence>
<comment type="caution">
    <text evidence="7">The sequence shown here is derived from an EMBL/GenBank/DDBJ whole genome shotgun (WGS) entry which is preliminary data.</text>
</comment>
<feature type="repeat" description="WD" evidence="5">
    <location>
        <begin position="276"/>
        <end position="317"/>
    </location>
</feature>
<dbReference type="Proteomes" id="UP001377567">
    <property type="component" value="Unassembled WGS sequence"/>
</dbReference>
<evidence type="ECO:0000256" key="3">
    <source>
        <dbReference type="ARBA" id="ARBA00022737"/>
    </source>
</evidence>
<dbReference type="Gene3D" id="2.130.10.10">
    <property type="entry name" value="YVTN repeat-like/Quinoprotein amine dehydrogenase"/>
    <property type="match status" value="1"/>
</dbReference>
<dbReference type="Pfam" id="PF12894">
    <property type="entry name" value="ANAPC4_WD40"/>
    <property type="match status" value="1"/>
</dbReference>
<reference evidence="7 8" key="1">
    <citation type="journal article" date="2023" name="Elife">
        <title>Identification of key yeast species and microbe-microbe interactions impacting larval growth of Drosophila in the wild.</title>
        <authorList>
            <person name="Mure A."/>
            <person name="Sugiura Y."/>
            <person name="Maeda R."/>
            <person name="Honda K."/>
            <person name="Sakurai N."/>
            <person name="Takahashi Y."/>
            <person name="Watada M."/>
            <person name="Katoh T."/>
            <person name="Gotoh A."/>
            <person name="Gotoh Y."/>
            <person name="Taniguchi I."/>
            <person name="Nakamura K."/>
            <person name="Hayashi T."/>
            <person name="Katayama T."/>
            <person name="Uemura T."/>
            <person name="Hattori Y."/>
        </authorList>
    </citation>
    <scope>NUCLEOTIDE SEQUENCE [LARGE SCALE GENOMIC DNA]</scope>
    <source>
        <strain evidence="7 8">KH-74</strain>
    </source>
</reference>
<dbReference type="InterPro" id="IPR045183">
    <property type="entry name" value="Ebi-like"/>
</dbReference>
<dbReference type="EMBL" id="BTGD01000013">
    <property type="protein sequence ID" value="GMM57630.1"/>
    <property type="molecule type" value="Genomic_DNA"/>
</dbReference>
<dbReference type="InterPro" id="IPR001680">
    <property type="entry name" value="WD40_rpt"/>
</dbReference>
<dbReference type="InterPro" id="IPR015943">
    <property type="entry name" value="WD40/YVTN_repeat-like_dom_sf"/>
</dbReference>
<dbReference type="GO" id="GO:0003714">
    <property type="term" value="F:transcription corepressor activity"/>
    <property type="evidence" value="ECO:0007669"/>
    <property type="project" value="InterPro"/>
</dbReference>
<proteinExistence type="predicted"/>
<dbReference type="InterPro" id="IPR006594">
    <property type="entry name" value="LisH"/>
</dbReference>
<name>A0AAV5S1T7_MAUHU</name>
<keyword evidence="4" id="KW-0539">Nucleus</keyword>
<feature type="repeat" description="WD" evidence="5">
    <location>
        <begin position="235"/>
        <end position="266"/>
    </location>
</feature>
<dbReference type="Pfam" id="PF00400">
    <property type="entry name" value="WD40"/>
    <property type="match status" value="2"/>
</dbReference>
<dbReference type="PROSITE" id="PS50082">
    <property type="entry name" value="WD_REPEATS_2"/>
    <property type="match status" value="4"/>
</dbReference>
<evidence type="ECO:0000256" key="1">
    <source>
        <dbReference type="ARBA" id="ARBA00004123"/>
    </source>
</evidence>
<comment type="subcellular location">
    <subcellularLocation>
        <location evidence="1">Nucleus</location>
    </subcellularLocation>
</comment>
<dbReference type="InterPro" id="IPR024977">
    <property type="entry name" value="Apc4-like_WD40_dom"/>
</dbReference>
<dbReference type="PROSITE" id="PS50896">
    <property type="entry name" value="LISH"/>
    <property type="match status" value="1"/>
</dbReference>
<keyword evidence="3" id="KW-0677">Repeat</keyword>
<accession>A0AAV5S1T7</accession>
<dbReference type="Gene3D" id="1.20.960.30">
    <property type="match status" value="1"/>
</dbReference>
<dbReference type="PANTHER" id="PTHR22846:SF2">
    <property type="entry name" value="F-BOX-LIKE_WD REPEAT-CONTAINING PROTEIN EBI"/>
    <property type="match status" value="1"/>
</dbReference>
<evidence type="ECO:0000256" key="5">
    <source>
        <dbReference type="PROSITE-ProRule" id="PRU00221"/>
    </source>
</evidence>
<evidence type="ECO:0000313" key="7">
    <source>
        <dbReference type="EMBL" id="GMM57630.1"/>
    </source>
</evidence>
<dbReference type="InterPro" id="IPR036322">
    <property type="entry name" value="WD40_repeat_dom_sf"/>
</dbReference>
<evidence type="ECO:0000256" key="2">
    <source>
        <dbReference type="ARBA" id="ARBA00022574"/>
    </source>
</evidence>
<dbReference type="GO" id="GO:0034967">
    <property type="term" value="C:Set3 complex"/>
    <property type="evidence" value="ECO:0007669"/>
    <property type="project" value="TreeGrafter"/>
</dbReference>
<dbReference type="SUPFAM" id="SSF50978">
    <property type="entry name" value="WD40 repeat-like"/>
    <property type="match status" value="1"/>
</dbReference>
<dbReference type="SMART" id="SM00320">
    <property type="entry name" value="WD40"/>
    <property type="match status" value="5"/>
</dbReference>
<organism evidence="7 8">
    <name type="scientific">Maudiozyma humilis</name>
    <name type="common">Sour dough yeast</name>
    <name type="synonym">Kazachstania humilis</name>
    <dbReference type="NCBI Taxonomy" id="51915"/>
    <lineage>
        <taxon>Eukaryota</taxon>
        <taxon>Fungi</taxon>
        <taxon>Dikarya</taxon>
        <taxon>Ascomycota</taxon>
        <taxon>Saccharomycotina</taxon>
        <taxon>Saccharomycetes</taxon>
        <taxon>Saccharomycetales</taxon>
        <taxon>Saccharomycetaceae</taxon>
        <taxon>Maudiozyma</taxon>
    </lineage>
</organism>
<gene>
    <name evidence="7" type="ORF">DAKH74_042460</name>
</gene>
<dbReference type="AlphaFoldDB" id="A0AAV5S1T7"/>
<sequence>MSVSSEELNYLVWRYMQETGQPLAALALQEESRVLEFDEKYKEHVPVGLLVDLVQKGVLYTEASAIGNASEELSQSTNDERKDYYESKFTLAHALGVTVDMVPEIKQTGRFALENEAEDQIATEEIEESLKNTVTGVYIPGETAEKRTSASPAAVIPLAGYNADTEGSGAISTLDAVYTAEKPSTVCQWHPKDPLVLCLGRSDSVTHLLRFTDATLSTIASEQELPHPFALSSTSGQTTNAVTCIRWSPDGSLLATGVENGEVRLWAADGALVNVFSFHRSPLVAMEWSPDASHLVSMDVDNVAILWSVQSGTVLQHFDLKSGSKNPESLGVDLEWVDDRRFALPGATIGAIGIYETTESSVVGKLIGHTGAVSCLSFNRESKLLASAADDFTVRIWHGGNSNAVQCFLGHKQAVVALVWLDSDRVASASMDGSVRVWSLKHNALVGLLMTNGSAVFSMKRCNAPSNYLAIGCMDGTVRIADVSKLNASLEQPGRTLPCRLPVVSQHSGSAEDSISDLAWASSGAALAVTPTQSPALVVATPPMH</sequence>
<feature type="repeat" description="WD" evidence="5">
    <location>
        <begin position="366"/>
        <end position="397"/>
    </location>
</feature>